<gene>
    <name evidence="8" type="ORF">SAMN05660686_02359</name>
</gene>
<dbReference type="SMART" id="SM00829">
    <property type="entry name" value="PKS_ER"/>
    <property type="match status" value="1"/>
</dbReference>
<dbReference type="OrthoDB" id="9809185at2"/>
<accession>A0A8G2BJA4</accession>
<dbReference type="InterPro" id="IPR011032">
    <property type="entry name" value="GroES-like_sf"/>
</dbReference>
<evidence type="ECO:0000259" key="7">
    <source>
        <dbReference type="SMART" id="SM00829"/>
    </source>
</evidence>
<dbReference type="PANTHER" id="PTHR43161">
    <property type="entry name" value="SORBITOL DEHYDROGENASE"/>
    <property type="match status" value="1"/>
</dbReference>
<evidence type="ECO:0000256" key="5">
    <source>
        <dbReference type="ARBA" id="ARBA00023002"/>
    </source>
</evidence>
<proteinExistence type="inferred from homology"/>
<evidence type="ECO:0000256" key="4">
    <source>
        <dbReference type="ARBA" id="ARBA00022833"/>
    </source>
</evidence>
<dbReference type="Proteomes" id="UP000198615">
    <property type="component" value="Unassembled WGS sequence"/>
</dbReference>
<dbReference type="AlphaFoldDB" id="A0A8G2BJA4"/>
<evidence type="ECO:0000256" key="2">
    <source>
        <dbReference type="ARBA" id="ARBA00008072"/>
    </source>
</evidence>
<dbReference type="InterPro" id="IPR036291">
    <property type="entry name" value="NAD(P)-bd_dom_sf"/>
</dbReference>
<evidence type="ECO:0000313" key="9">
    <source>
        <dbReference type="Proteomes" id="UP000198615"/>
    </source>
</evidence>
<dbReference type="GO" id="GO:0008270">
    <property type="term" value="F:zinc ion binding"/>
    <property type="evidence" value="ECO:0007669"/>
    <property type="project" value="InterPro"/>
</dbReference>
<dbReference type="InterPro" id="IPR020843">
    <property type="entry name" value="ER"/>
</dbReference>
<dbReference type="PANTHER" id="PTHR43161:SF9">
    <property type="entry name" value="SORBITOL DEHYDROGENASE"/>
    <property type="match status" value="1"/>
</dbReference>
<dbReference type="InterPro" id="IPR002328">
    <property type="entry name" value="ADH_Zn_CS"/>
</dbReference>
<evidence type="ECO:0000256" key="1">
    <source>
        <dbReference type="ARBA" id="ARBA00001947"/>
    </source>
</evidence>
<dbReference type="EMBL" id="FNBW01000006">
    <property type="protein sequence ID" value="SDF78348.1"/>
    <property type="molecule type" value="Genomic_DNA"/>
</dbReference>
<keyword evidence="5" id="KW-0560">Oxidoreductase</keyword>
<dbReference type="SUPFAM" id="SSF51735">
    <property type="entry name" value="NAD(P)-binding Rossmann-fold domains"/>
    <property type="match status" value="1"/>
</dbReference>
<protein>
    <submittedName>
        <fullName evidence="8">L-idonate 5-dehydrogenase</fullName>
    </submittedName>
</protein>
<keyword evidence="3 6" id="KW-0479">Metal-binding</keyword>
<dbReference type="CDD" id="cd08232">
    <property type="entry name" value="idonate-5-DH"/>
    <property type="match status" value="1"/>
</dbReference>
<sequence length="345" mass="36429">MRATVLHGIEDLRVEPRDERPLGDGEVRVRVEAGGICGSDLHYFHHARMGDFPVREPFVLGHEAAGRIAEVGPGVEGLAVGDAVAINPSHPCGTCDHCRSGRENLCGDMLFLGSSRRFPHAQGLFAETFATRARQCVPVPAGTDPGVAALAEPLSVCLHAAGHAGPMLGRRVLVTGAGPIGALCLVVARLGGAVETVITDVMDEPLKAAEALGATRVVNVAKTPDGLTDPAHPRGRFDVAFECSGNPHAQRACLEALAPGGVLVQVGTYADPKVTIAADYVMVKELTLKSSFRFAREFPTAVALLGSGRIDTGPLLSHSFPIEDAMQAFRTAADRRQAMKVQIRF</sequence>
<feature type="domain" description="Enoyl reductase (ER)" evidence="7">
    <location>
        <begin position="8"/>
        <end position="343"/>
    </location>
</feature>
<dbReference type="Pfam" id="PF08240">
    <property type="entry name" value="ADH_N"/>
    <property type="match status" value="1"/>
</dbReference>
<dbReference type="RefSeq" id="WP_093150443.1">
    <property type="nucleotide sequence ID" value="NZ_FNBW01000006.1"/>
</dbReference>
<evidence type="ECO:0000313" key="8">
    <source>
        <dbReference type="EMBL" id="SDF78348.1"/>
    </source>
</evidence>
<evidence type="ECO:0000256" key="3">
    <source>
        <dbReference type="ARBA" id="ARBA00022723"/>
    </source>
</evidence>
<dbReference type="InterPro" id="IPR013149">
    <property type="entry name" value="ADH-like_C"/>
</dbReference>
<dbReference type="Gene3D" id="3.40.50.720">
    <property type="entry name" value="NAD(P)-binding Rossmann-like Domain"/>
    <property type="match status" value="1"/>
</dbReference>
<evidence type="ECO:0000256" key="6">
    <source>
        <dbReference type="RuleBase" id="RU361277"/>
    </source>
</evidence>
<dbReference type="Pfam" id="PF00107">
    <property type="entry name" value="ADH_zinc_N"/>
    <property type="match status" value="1"/>
</dbReference>
<comment type="cofactor">
    <cofactor evidence="1 6">
        <name>Zn(2+)</name>
        <dbReference type="ChEBI" id="CHEBI:29105"/>
    </cofactor>
</comment>
<dbReference type="InterPro" id="IPR013154">
    <property type="entry name" value="ADH-like_N"/>
</dbReference>
<dbReference type="SUPFAM" id="SSF50129">
    <property type="entry name" value="GroES-like"/>
    <property type="match status" value="1"/>
</dbReference>
<comment type="caution">
    <text evidence="8">The sequence shown here is derived from an EMBL/GenBank/DDBJ whole genome shotgun (WGS) entry which is preliminary data.</text>
</comment>
<name>A0A8G2BJA4_9PROT</name>
<keyword evidence="9" id="KW-1185">Reference proteome</keyword>
<dbReference type="GO" id="GO:0016616">
    <property type="term" value="F:oxidoreductase activity, acting on the CH-OH group of donors, NAD or NADP as acceptor"/>
    <property type="evidence" value="ECO:0007669"/>
    <property type="project" value="UniProtKB-ARBA"/>
</dbReference>
<dbReference type="PROSITE" id="PS00059">
    <property type="entry name" value="ADH_ZINC"/>
    <property type="match status" value="1"/>
</dbReference>
<keyword evidence="4 6" id="KW-0862">Zinc</keyword>
<organism evidence="8 9">
    <name type="scientific">Thalassobaculum litoreum DSM 18839</name>
    <dbReference type="NCBI Taxonomy" id="1123362"/>
    <lineage>
        <taxon>Bacteria</taxon>
        <taxon>Pseudomonadati</taxon>
        <taxon>Pseudomonadota</taxon>
        <taxon>Alphaproteobacteria</taxon>
        <taxon>Rhodospirillales</taxon>
        <taxon>Thalassobaculaceae</taxon>
        <taxon>Thalassobaculum</taxon>
    </lineage>
</organism>
<reference evidence="8 9" key="1">
    <citation type="submission" date="2016-10" db="EMBL/GenBank/DDBJ databases">
        <authorList>
            <person name="Varghese N."/>
            <person name="Submissions S."/>
        </authorList>
    </citation>
    <scope>NUCLEOTIDE SEQUENCE [LARGE SCALE GENOMIC DNA]</scope>
    <source>
        <strain evidence="8 9">DSM 18839</strain>
    </source>
</reference>
<comment type="similarity">
    <text evidence="2 6">Belongs to the zinc-containing alcohol dehydrogenase family.</text>
</comment>
<dbReference type="Gene3D" id="3.90.180.10">
    <property type="entry name" value="Medium-chain alcohol dehydrogenases, catalytic domain"/>
    <property type="match status" value="1"/>
</dbReference>